<dbReference type="Gene3D" id="3.30.700.10">
    <property type="entry name" value="Glycoprotein, Type 4 Pilin"/>
    <property type="match status" value="1"/>
</dbReference>
<keyword evidence="2" id="KW-1185">Reference proteome</keyword>
<name>A0A7X4KQ25_9BURK</name>
<dbReference type="AlphaFoldDB" id="A0A7X4KQ25"/>
<organism evidence="1 2">
    <name type="scientific">Pseudoduganella aquatica</name>
    <dbReference type="NCBI Taxonomy" id="2660641"/>
    <lineage>
        <taxon>Bacteria</taxon>
        <taxon>Pseudomonadati</taxon>
        <taxon>Pseudomonadota</taxon>
        <taxon>Betaproteobacteria</taxon>
        <taxon>Burkholderiales</taxon>
        <taxon>Oxalobacteraceae</taxon>
        <taxon>Telluria group</taxon>
        <taxon>Pseudoduganella</taxon>
    </lineage>
</organism>
<dbReference type="InterPro" id="IPR045584">
    <property type="entry name" value="Pilin-like"/>
</dbReference>
<accession>A0A7X4KQ25</accession>
<evidence type="ECO:0000313" key="2">
    <source>
        <dbReference type="Proteomes" id="UP000450676"/>
    </source>
</evidence>
<protein>
    <submittedName>
        <fullName evidence="1">Pilus assembly protein PilE</fullName>
    </submittedName>
</protein>
<gene>
    <name evidence="1" type="ORF">GTP77_24475</name>
</gene>
<dbReference type="Pfam" id="PF16732">
    <property type="entry name" value="ComP_DUS"/>
    <property type="match status" value="1"/>
</dbReference>
<comment type="caution">
    <text evidence="1">The sequence shown here is derived from an EMBL/GenBank/DDBJ whole genome shotgun (WGS) entry which is preliminary data.</text>
</comment>
<dbReference type="EMBL" id="WWCU01000038">
    <property type="protein sequence ID" value="MYN10480.1"/>
    <property type="molecule type" value="Genomic_DNA"/>
</dbReference>
<dbReference type="InterPro" id="IPR031982">
    <property type="entry name" value="PilE-like"/>
</dbReference>
<sequence>MLEALVVLVIAVVLAAFSYPSYSQFVIRSKRVEGQAALLLLMQQQERYFSAHNSYIAFSSGSTDPAEREFKWWSGAGAAGSAYEIEAKACDDEAISSCVQLIATPGTAKVDAHYEDRECGKLILTSAGLRLASGQGVRCWR</sequence>
<proteinExistence type="predicted"/>
<dbReference type="Proteomes" id="UP000450676">
    <property type="component" value="Unassembled WGS sequence"/>
</dbReference>
<dbReference type="GO" id="GO:0043683">
    <property type="term" value="P:type IV pilus assembly"/>
    <property type="evidence" value="ECO:0007669"/>
    <property type="project" value="InterPro"/>
</dbReference>
<evidence type="ECO:0000313" key="1">
    <source>
        <dbReference type="EMBL" id="MYN10480.1"/>
    </source>
</evidence>
<dbReference type="SUPFAM" id="SSF54523">
    <property type="entry name" value="Pili subunits"/>
    <property type="match status" value="1"/>
</dbReference>
<reference evidence="1 2" key="1">
    <citation type="submission" date="2019-12" db="EMBL/GenBank/DDBJ databases">
        <title>Novel species isolated from a subtropical stream in China.</title>
        <authorList>
            <person name="Lu H."/>
        </authorList>
    </citation>
    <scope>NUCLEOTIDE SEQUENCE [LARGE SCALE GENOMIC DNA]</scope>
    <source>
        <strain evidence="1 2">FT127W</strain>
    </source>
</reference>